<dbReference type="EMBL" id="OOIL02000462">
    <property type="protein sequence ID" value="VFQ65449.1"/>
    <property type="molecule type" value="Genomic_DNA"/>
</dbReference>
<dbReference type="Proteomes" id="UP000595140">
    <property type="component" value="Unassembled WGS sequence"/>
</dbReference>
<reference evidence="1 2" key="1">
    <citation type="submission" date="2018-04" db="EMBL/GenBank/DDBJ databases">
        <authorList>
            <person name="Vogel A."/>
        </authorList>
    </citation>
    <scope>NUCLEOTIDE SEQUENCE [LARGE SCALE GENOMIC DNA]</scope>
</reference>
<accession>A0A484KQL5</accession>
<keyword evidence="2" id="KW-1185">Reference proteome</keyword>
<dbReference type="AlphaFoldDB" id="A0A484KQL5"/>
<evidence type="ECO:0000313" key="1">
    <source>
        <dbReference type="EMBL" id="VFQ65449.1"/>
    </source>
</evidence>
<organism evidence="1 2">
    <name type="scientific">Cuscuta campestris</name>
    <dbReference type="NCBI Taxonomy" id="132261"/>
    <lineage>
        <taxon>Eukaryota</taxon>
        <taxon>Viridiplantae</taxon>
        <taxon>Streptophyta</taxon>
        <taxon>Embryophyta</taxon>
        <taxon>Tracheophyta</taxon>
        <taxon>Spermatophyta</taxon>
        <taxon>Magnoliopsida</taxon>
        <taxon>eudicotyledons</taxon>
        <taxon>Gunneridae</taxon>
        <taxon>Pentapetalae</taxon>
        <taxon>asterids</taxon>
        <taxon>lamiids</taxon>
        <taxon>Solanales</taxon>
        <taxon>Convolvulaceae</taxon>
        <taxon>Cuscuteae</taxon>
        <taxon>Cuscuta</taxon>
        <taxon>Cuscuta subgen. Grammica</taxon>
        <taxon>Cuscuta sect. Cleistogrammica</taxon>
    </lineage>
</organism>
<protein>
    <submittedName>
        <fullName evidence="1">Uncharacterized protein</fullName>
    </submittedName>
</protein>
<evidence type="ECO:0000313" key="2">
    <source>
        <dbReference type="Proteomes" id="UP000595140"/>
    </source>
</evidence>
<name>A0A484KQL5_9ASTE</name>
<proteinExistence type="predicted"/>
<sequence>MWRLRGWPTTYGDYKYRIPSFLPSTWREIEGAGLQPCHLKALILSRIAHSISLINLYRKRRDMDSNCISEMMSS</sequence>
<gene>
    <name evidence="1" type="ORF">CCAM_LOCUS7225</name>
</gene>